<feature type="region of interest" description="Disordered" evidence="1">
    <location>
        <begin position="393"/>
        <end position="412"/>
    </location>
</feature>
<evidence type="ECO:0008006" key="5">
    <source>
        <dbReference type="Google" id="ProtNLM"/>
    </source>
</evidence>
<keyword evidence="4" id="KW-1185">Reference proteome</keyword>
<proteinExistence type="predicted"/>
<feature type="chain" id="PRO_5047532843" description="TonB C-terminal domain-containing protein" evidence="2">
    <location>
        <begin position="21"/>
        <end position="412"/>
    </location>
</feature>
<comment type="caution">
    <text evidence="3">The sequence shown here is derived from an EMBL/GenBank/DDBJ whole genome shotgun (WGS) entry which is preliminary data.</text>
</comment>
<name>A0ABU0WGW2_9PROT</name>
<sequence>MKRIMYLSILLPFIASLAMGQSSKSVLSQIEASVIRHEIATCWNVDEITKLNGGTIAARLLFDEAGKYSGISLVDRNAALTDPVYRTVGQSLIRTFTNCKHIKAPERLRGQQVEVVITMSSEDFPNLPTDTDVNHYDQSRINDPSKKPALQVSHALTNGDISPGFYCFGIFSSARLIANLTLMARAENAPSSEIETIKNNEERFSEVEEAFKAILASYAMSQSIDPRYAFRGEGRFYQCGFDGEKSDLSTLTRSSNDCAGTLRRLAEQASVKVNLPTPPSPQKKIDVESLCSAQKGFKLASIIPAGWEAGKKIDAIPPQFVGKWTLQRFPDCQKMGFDISADSVEGGRFSAIYEKNGSILLIRDLPPYRTSSLFSIAPDGTLNRQIWREEPDAWPEPQKPWTMKSEPMMRCR</sequence>
<feature type="signal peptide" evidence="2">
    <location>
        <begin position="1"/>
        <end position="20"/>
    </location>
</feature>
<gene>
    <name evidence="3" type="ORF">QSG27_12125</name>
</gene>
<keyword evidence="2" id="KW-0732">Signal</keyword>
<evidence type="ECO:0000313" key="3">
    <source>
        <dbReference type="EMBL" id="MDQ2103437.1"/>
    </source>
</evidence>
<organism evidence="3 4">
    <name type="scientific">Azospirillum isscasi</name>
    <dbReference type="NCBI Taxonomy" id="3053926"/>
    <lineage>
        <taxon>Bacteria</taxon>
        <taxon>Pseudomonadati</taxon>
        <taxon>Pseudomonadota</taxon>
        <taxon>Alphaproteobacteria</taxon>
        <taxon>Rhodospirillales</taxon>
        <taxon>Azospirillaceae</taxon>
        <taxon>Azospirillum</taxon>
    </lineage>
</organism>
<accession>A0ABU0WGW2</accession>
<protein>
    <recommendedName>
        <fullName evidence="5">TonB C-terminal domain-containing protein</fullName>
    </recommendedName>
</protein>
<reference evidence="3 4" key="1">
    <citation type="submission" date="2023-06" db="EMBL/GenBank/DDBJ databases">
        <title>Azospirillum isscasensis sp.nov, a bacterium isolated from rhizosphere soil of rice.</title>
        <authorList>
            <person name="Wang H."/>
        </authorList>
    </citation>
    <scope>NUCLEOTIDE SEQUENCE [LARGE SCALE GENOMIC DNA]</scope>
    <source>
        <strain evidence="3 4">C340-1</strain>
    </source>
</reference>
<dbReference type="EMBL" id="JAUJFI010000048">
    <property type="protein sequence ID" value="MDQ2103437.1"/>
    <property type="molecule type" value="Genomic_DNA"/>
</dbReference>
<evidence type="ECO:0000256" key="1">
    <source>
        <dbReference type="SAM" id="MobiDB-lite"/>
    </source>
</evidence>
<dbReference type="Proteomes" id="UP001227317">
    <property type="component" value="Unassembled WGS sequence"/>
</dbReference>
<dbReference type="RefSeq" id="WP_306706419.1">
    <property type="nucleotide sequence ID" value="NZ_JAUJFI010000048.1"/>
</dbReference>
<evidence type="ECO:0000313" key="4">
    <source>
        <dbReference type="Proteomes" id="UP001227317"/>
    </source>
</evidence>
<evidence type="ECO:0000256" key="2">
    <source>
        <dbReference type="SAM" id="SignalP"/>
    </source>
</evidence>